<name>A0ABT9EKA3_9SPHN</name>
<gene>
    <name evidence="5" type="ORF">Q5H91_09250</name>
</gene>
<dbReference type="PRINTS" id="PR00080">
    <property type="entry name" value="SDRFAMILY"/>
</dbReference>
<dbReference type="Pfam" id="PF00106">
    <property type="entry name" value="adh_short"/>
    <property type="match status" value="1"/>
</dbReference>
<feature type="domain" description="Ketoreductase" evidence="4">
    <location>
        <begin position="8"/>
        <end position="179"/>
    </location>
</feature>
<sequence length="264" mass="27526">MESKTMARSILITGGGSGIGRATAQLFAARGWRIGLADVDAAGLAATAALLPAGAETFVMDVRDRDGWARTLADFCGEGGALDMLFNNAGVPAGGPLAQTGGDEIDRVIAINLVGVIDGARLAYPYLARAKDACLLNTASAAGIYGGPGMAIYGATKAGVRSLTETLDAEWAADGIRVRALMPGFIETPLLNATLTGSNATVRERVTAAGLEFTPVEQVAEAAWAAAHGERLLWPVGKTARRLTFAARWLPGRLRAQMRRTGMR</sequence>
<dbReference type="SUPFAM" id="SSF51735">
    <property type="entry name" value="NAD(P)-binding Rossmann-fold domains"/>
    <property type="match status" value="1"/>
</dbReference>
<dbReference type="InterPro" id="IPR057326">
    <property type="entry name" value="KR_dom"/>
</dbReference>
<dbReference type="PANTHER" id="PTHR44196:SF1">
    <property type="entry name" value="DEHYDROGENASE_REDUCTASE SDR FAMILY MEMBER 7B"/>
    <property type="match status" value="1"/>
</dbReference>
<reference evidence="5 6" key="1">
    <citation type="submission" date="2023-07" db="EMBL/GenBank/DDBJ databases">
        <authorList>
            <person name="Kim M.K."/>
        </authorList>
    </citation>
    <scope>NUCLEOTIDE SEQUENCE [LARGE SCALE GENOMIC DNA]</scope>
    <source>
        <strain evidence="5 6">KR1UV-12</strain>
    </source>
</reference>
<comment type="similarity">
    <text evidence="1 3">Belongs to the short-chain dehydrogenases/reductases (SDR) family.</text>
</comment>
<dbReference type="Gene3D" id="3.40.50.720">
    <property type="entry name" value="NAD(P)-binding Rossmann-like Domain"/>
    <property type="match status" value="1"/>
</dbReference>
<accession>A0ABT9EKA3</accession>
<evidence type="ECO:0000256" key="3">
    <source>
        <dbReference type="RuleBase" id="RU000363"/>
    </source>
</evidence>
<comment type="caution">
    <text evidence="5">The sequence shown here is derived from an EMBL/GenBank/DDBJ whole genome shotgun (WGS) entry which is preliminary data.</text>
</comment>
<dbReference type="EMBL" id="JAUUDS010000003">
    <property type="protein sequence ID" value="MDP1027399.1"/>
    <property type="molecule type" value="Genomic_DNA"/>
</dbReference>
<evidence type="ECO:0000313" key="5">
    <source>
        <dbReference type="EMBL" id="MDP1027399.1"/>
    </source>
</evidence>
<keyword evidence="6" id="KW-1185">Reference proteome</keyword>
<dbReference type="PRINTS" id="PR00081">
    <property type="entry name" value="GDHRDH"/>
</dbReference>
<dbReference type="SMART" id="SM00822">
    <property type="entry name" value="PKS_KR"/>
    <property type="match status" value="1"/>
</dbReference>
<keyword evidence="2" id="KW-0560">Oxidoreductase</keyword>
<evidence type="ECO:0000313" key="6">
    <source>
        <dbReference type="Proteomes" id="UP001230685"/>
    </source>
</evidence>
<evidence type="ECO:0000259" key="4">
    <source>
        <dbReference type="SMART" id="SM00822"/>
    </source>
</evidence>
<dbReference type="InterPro" id="IPR036291">
    <property type="entry name" value="NAD(P)-bd_dom_sf"/>
</dbReference>
<organism evidence="5 6">
    <name type="scientific">Sphingomonas aurea</name>
    <dbReference type="NCBI Taxonomy" id="3063994"/>
    <lineage>
        <taxon>Bacteria</taxon>
        <taxon>Pseudomonadati</taxon>
        <taxon>Pseudomonadota</taxon>
        <taxon>Alphaproteobacteria</taxon>
        <taxon>Sphingomonadales</taxon>
        <taxon>Sphingomonadaceae</taxon>
        <taxon>Sphingomonas</taxon>
    </lineage>
</organism>
<dbReference type="PANTHER" id="PTHR44196">
    <property type="entry name" value="DEHYDROGENASE/REDUCTASE SDR FAMILY MEMBER 7B"/>
    <property type="match status" value="1"/>
</dbReference>
<evidence type="ECO:0000256" key="2">
    <source>
        <dbReference type="ARBA" id="ARBA00023002"/>
    </source>
</evidence>
<dbReference type="RefSeq" id="WP_305173101.1">
    <property type="nucleotide sequence ID" value="NZ_JAUUDS010000003.1"/>
</dbReference>
<dbReference type="Proteomes" id="UP001230685">
    <property type="component" value="Unassembled WGS sequence"/>
</dbReference>
<evidence type="ECO:0000256" key="1">
    <source>
        <dbReference type="ARBA" id="ARBA00006484"/>
    </source>
</evidence>
<dbReference type="NCBIfam" id="NF006123">
    <property type="entry name" value="PRK08267.1"/>
    <property type="match status" value="1"/>
</dbReference>
<proteinExistence type="inferred from homology"/>
<dbReference type="InterPro" id="IPR002347">
    <property type="entry name" value="SDR_fam"/>
</dbReference>
<protein>
    <submittedName>
        <fullName evidence="5">SDR family oxidoreductase</fullName>
    </submittedName>
</protein>